<dbReference type="Pfam" id="PF06808">
    <property type="entry name" value="DctM"/>
    <property type="match status" value="1"/>
</dbReference>
<keyword evidence="2" id="KW-1133">Transmembrane helix</keyword>
<sequence>MSDDPGLRIAQDEQAGIAEAERLVKEAEFGARELGGWSFWLSGALALAMTAFQLWTAAVGALPAAKQRSVHLTFALLLGFMFYPAVKRARSPRLPWYDLVLAGLGAYASLYVTLHYEALLQRVGTPEPRDIAVGVVLILLVLEGTRRAVGLWLPVITVLFVLYAFLGAWMPELISHRGYTVRRVVGQLYLTTEGLFGIPLGVSSTFVFAFVLFGAVLERTGAGEYLIRVAFSLVGHTRGGPAKVAVVASAFMGTITGSSIANTATIGSMTIPLMKRVGFKPEVAGCASPTSRSPRPRPCPPSSTSSRCSAPSTSWRSSTGSGGCRGTSCRGSCPRWSRACTT</sequence>
<dbReference type="PANTHER" id="PTHR43849:SF2">
    <property type="entry name" value="BLL3936 PROTEIN"/>
    <property type="match status" value="1"/>
</dbReference>
<evidence type="ECO:0000313" key="4">
    <source>
        <dbReference type="EMBL" id="AKQ03049.1"/>
    </source>
</evidence>
<keyword evidence="2" id="KW-0472">Membrane</keyword>
<dbReference type="EMBL" id="KT007007">
    <property type="protein sequence ID" value="AKQ03049.1"/>
    <property type="molecule type" value="Genomic_DNA"/>
</dbReference>
<name>A0A0H4TQK4_9BACT</name>
<accession>A0A0H4TQK4</accession>
<evidence type="ECO:0000259" key="3">
    <source>
        <dbReference type="Pfam" id="PF06808"/>
    </source>
</evidence>
<proteinExistence type="predicted"/>
<feature type="compositionally biased region" description="Low complexity" evidence="1">
    <location>
        <begin position="302"/>
        <end position="319"/>
    </location>
</feature>
<reference evidence="4" key="1">
    <citation type="journal article" date="2015" name="ISME J.">
        <title>Aquifer environment selects for microbial species cohorts in sediment and groundwater.</title>
        <authorList>
            <person name="Hug L.A."/>
            <person name="Thomas B.C."/>
            <person name="Brown C.T."/>
            <person name="Frischkorn K.R."/>
            <person name="Williams K.H."/>
            <person name="Tringe S.G."/>
            <person name="Banfield J.F."/>
        </authorList>
    </citation>
    <scope>NUCLEOTIDE SEQUENCE</scope>
</reference>
<protein>
    <submittedName>
        <fullName evidence="4">TRAP transporter, 4TM/12TM fusion protein</fullName>
    </submittedName>
</protein>
<feature type="transmembrane region" description="Helical" evidence="2">
    <location>
        <begin position="69"/>
        <end position="86"/>
    </location>
</feature>
<organism evidence="4">
    <name type="scientific">uncultured bacterium Rifle_16ft_4_minimus_37862</name>
    <dbReference type="NCBI Taxonomy" id="1665157"/>
    <lineage>
        <taxon>Bacteria</taxon>
        <taxon>environmental samples</taxon>
    </lineage>
</organism>
<feature type="transmembrane region" description="Helical" evidence="2">
    <location>
        <begin position="39"/>
        <end position="62"/>
    </location>
</feature>
<feature type="region of interest" description="Disordered" evidence="1">
    <location>
        <begin position="285"/>
        <end position="327"/>
    </location>
</feature>
<feature type="transmembrane region" description="Helical" evidence="2">
    <location>
        <begin position="98"/>
        <end position="119"/>
    </location>
</feature>
<evidence type="ECO:0000256" key="1">
    <source>
        <dbReference type="SAM" id="MobiDB-lite"/>
    </source>
</evidence>
<feature type="transmembrane region" description="Helical" evidence="2">
    <location>
        <begin position="155"/>
        <end position="174"/>
    </location>
</feature>
<feature type="transmembrane region" description="Helical" evidence="2">
    <location>
        <begin position="195"/>
        <end position="217"/>
    </location>
</feature>
<dbReference type="InterPro" id="IPR010656">
    <property type="entry name" value="DctM"/>
</dbReference>
<feature type="domain" description="TRAP C4-dicarboxylate transport system permease DctM subunit" evidence="3">
    <location>
        <begin position="137"/>
        <end position="288"/>
    </location>
</feature>
<keyword evidence="2" id="KW-0812">Transmembrane</keyword>
<dbReference type="AlphaFoldDB" id="A0A0H4TQK4"/>
<evidence type="ECO:0000256" key="2">
    <source>
        <dbReference type="SAM" id="Phobius"/>
    </source>
</evidence>
<dbReference type="PANTHER" id="PTHR43849">
    <property type="entry name" value="BLL3936 PROTEIN"/>
    <property type="match status" value="1"/>
</dbReference>